<evidence type="ECO:0000313" key="1">
    <source>
        <dbReference type="EMBL" id="MDW9251723.1"/>
    </source>
</evidence>
<reference evidence="1" key="1">
    <citation type="submission" date="2018-08" db="EMBL/GenBank/DDBJ databases">
        <title>Identification of Burkholderia cepacia strains that express a Burkholderia pseudomallei-like capsular polysaccharide.</title>
        <authorList>
            <person name="Burtnick M.N."/>
            <person name="Vongsouvath M."/>
            <person name="Newton P."/>
            <person name="Wuthiekanun V."/>
            <person name="Limmathurotsakul D."/>
            <person name="Brett P.J."/>
            <person name="Chantratita N."/>
            <person name="Dance D.A."/>
        </authorList>
    </citation>
    <scope>NUCLEOTIDE SEQUENCE</scope>
    <source>
        <strain evidence="1">SBXCC001</strain>
    </source>
</reference>
<name>A0AAW9CLE1_BURTH</name>
<evidence type="ECO:0000313" key="2">
    <source>
        <dbReference type="Proteomes" id="UP001272137"/>
    </source>
</evidence>
<dbReference type="Proteomes" id="UP001272137">
    <property type="component" value="Unassembled WGS sequence"/>
</dbReference>
<dbReference type="EMBL" id="QXCT01000001">
    <property type="protein sequence ID" value="MDW9251723.1"/>
    <property type="molecule type" value="Genomic_DNA"/>
</dbReference>
<sequence>MFRSSVFKRIAAVRRAANAQTNKKPAHASASAGLVCGAAIDSGRHGAARRPSL</sequence>
<protein>
    <submittedName>
        <fullName evidence="1">Uncharacterized protein</fullName>
    </submittedName>
</protein>
<proteinExistence type="predicted"/>
<accession>A0AAW9CLE1</accession>
<gene>
    <name evidence="1" type="ORF">C7S16_6567</name>
</gene>
<dbReference type="AlphaFoldDB" id="A0AAW9CLE1"/>
<organism evidence="1 2">
    <name type="scientific">Burkholderia thailandensis</name>
    <dbReference type="NCBI Taxonomy" id="57975"/>
    <lineage>
        <taxon>Bacteria</taxon>
        <taxon>Pseudomonadati</taxon>
        <taxon>Pseudomonadota</taxon>
        <taxon>Betaproteobacteria</taxon>
        <taxon>Burkholderiales</taxon>
        <taxon>Burkholderiaceae</taxon>
        <taxon>Burkholderia</taxon>
        <taxon>pseudomallei group</taxon>
    </lineage>
</organism>
<comment type="caution">
    <text evidence="1">The sequence shown here is derived from an EMBL/GenBank/DDBJ whole genome shotgun (WGS) entry which is preliminary data.</text>
</comment>